<dbReference type="Proteomes" id="UP000608522">
    <property type="component" value="Unassembled WGS sequence"/>
</dbReference>
<evidence type="ECO:0000313" key="2">
    <source>
        <dbReference type="EMBL" id="GHI76039.1"/>
    </source>
</evidence>
<feature type="transmembrane region" description="Helical" evidence="1">
    <location>
        <begin position="71"/>
        <end position="90"/>
    </location>
</feature>
<evidence type="ECO:0000256" key="1">
    <source>
        <dbReference type="SAM" id="Phobius"/>
    </source>
</evidence>
<keyword evidence="1" id="KW-0472">Membrane</keyword>
<protein>
    <recommendedName>
        <fullName evidence="4">Amino acid permease</fullName>
    </recommendedName>
</protein>
<keyword evidence="3" id="KW-1185">Reference proteome</keyword>
<accession>A0ABQ3T6L8</accession>
<comment type="caution">
    <text evidence="2">The sequence shown here is derived from an EMBL/GenBank/DDBJ whole genome shotgun (WGS) entry which is preliminary data.</text>
</comment>
<name>A0ABQ3T6L8_9ACTN</name>
<dbReference type="EMBL" id="BNED01000005">
    <property type="protein sequence ID" value="GHI76039.1"/>
    <property type="molecule type" value="Genomic_DNA"/>
</dbReference>
<evidence type="ECO:0000313" key="3">
    <source>
        <dbReference type="Proteomes" id="UP000608522"/>
    </source>
</evidence>
<keyword evidence="1" id="KW-0812">Transmembrane</keyword>
<proteinExistence type="predicted"/>
<evidence type="ECO:0008006" key="4">
    <source>
        <dbReference type="Google" id="ProtNLM"/>
    </source>
</evidence>
<organism evidence="2 3">
    <name type="scientific">Streptomyces spororaveus</name>
    <dbReference type="NCBI Taxonomy" id="284039"/>
    <lineage>
        <taxon>Bacteria</taxon>
        <taxon>Bacillati</taxon>
        <taxon>Actinomycetota</taxon>
        <taxon>Actinomycetes</taxon>
        <taxon>Kitasatosporales</taxon>
        <taxon>Streptomycetaceae</taxon>
        <taxon>Streptomyces</taxon>
    </lineage>
</organism>
<dbReference type="Gene3D" id="1.20.1740.10">
    <property type="entry name" value="Amino acid/polyamine transporter I"/>
    <property type="match status" value="1"/>
</dbReference>
<keyword evidence="1" id="KW-1133">Transmembrane helix</keyword>
<reference evidence="3" key="1">
    <citation type="submission" date="2023-07" db="EMBL/GenBank/DDBJ databases">
        <title>Whole genome shotgun sequence of Streptomyces spororaveus NBRC 15456.</title>
        <authorList>
            <person name="Komaki H."/>
            <person name="Tamura T."/>
        </authorList>
    </citation>
    <scope>NUCLEOTIDE SEQUENCE [LARGE SCALE GENOMIC DNA]</scope>
    <source>
        <strain evidence="3">NBRC 15456</strain>
    </source>
</reference>
<gene>
    <name evidence="2" type="ORF">Sspor_16000</name>
</gene>
<sequence length="123" mass="13631">MILVRTGQRSVTNSTLINIMMAGMANEHILPRAMGRVLPRRRTPVVGIVFVSLLAIGLVSTGEIAGLGDTTAFLLLCVFTVVNIAVLVLHRERVEHQHFRTRAWCCRDVISKGRPCRRSLARA</sequence>
<feature type="transmembrane region" description="Helical" evidence="1">
    <location>
        <begin position="44"/>
        <end position="65"/>
    </location>
</feature>